<keyword evidence="1 5" id="KW-0489">Methyltransferase</keyword>
<keyword evidence="9" id="KW-1185">Reference proteome</keyword>
<evidence type="ECO:0000256" key="4">
    <source>
        <dbReference type="ARBA" id="ARBA00022747"/>
    </source>
</evidence>
<dbReference type="CDD" id="cd00315">
    <property type="entry name" value="Cyt_C5_DNA_methylase"/>
    <property type="match status" value="1"/>
</dbReference>
<dbReference type="PROSITE" id="PS00094">
    <property type="entry name" value="C5_MTASE_1"/>
    <property type="match status" value="1"/>
</dbReference>
<dbReference type="PANTHER" id="PTHR10629:SF52">
    <property type="entry name" value="DNA (CYTOSINE-5)-METHYLTRANSFERASE 1"/>
    <property type="match status" value="1"/>
</dbReference>
<dbReference type="PRINTS" id="PR00105">
    <property type="entry name" value="C5METTRFRASE"/>
</dbReference>
<dbReference type="GO" id="GO:0003677">
    <property type="term" value="F:DNA binding"/>
    <property type="evidence" value="ECO:0007669"/>
    <property type="project" value="TreeGrafter"/>
</dbReference>
<dbReference type="EC" id="2.1.1.37" evidence="7"/>
<accession>A0A369AYN3</accession>
<dbReference type="RefSeq" id="WP_114289001.1">
    <property type="nucleotide sequence ID" value="NZ_NGJX01000003.1"/>
</dbReference>
<feature type="active site" evidence="5">
    <location>
        <position position="78"/>
    </location>
</feature>
<dbReference type="EMBL" id="NGJX01000003">
    <property type="protein sequence ID" value="RSU03946.1"/>
    <property type="molecule type" value="Genomic_DNA"/>
</dbReference>
<comment type="similarity">
    <text evidence="5 6">Belongs to the class I-like SAM-binding methyltransferase superfamily. C5-methyltransferase family.</text>
</comment>
<proteinExistence type="inferred from homology"/>
<dbReference type="PROSITE" id="PS00095">
    <property type="entry name" value="C5_MTASE_2"/>
    <property type="match status" value="1"/>
</dbReference>
<comment type="catalytic activity">
    <reaction evidence="7">
        <text>a 2'-deoxycytidine in DNA + S-adenosyl-L-methionine = a 5-methyl-2'-deoxycytidine in DNA + S-adenosyl-L-homocysteine + H(+)</text>
        <dbReference type="Rhea" id="RHEA:13681"/>
        <dbReference type="Rhea" id="RHEA-COMP:11369"/>
        <dbReference type="Rhea" id="RHEA-COMP:11370"/>
        <dbReference type="ChEBI" id="CHEBI:15378"/>
        <dbReference type="ChEBI" id="CHEBI:57856"/>
        <dbReference type="ChEBI" id="CHEBI:59789"/>
        <dbReference type="ChEBI" id="CHEBI:85452"/>
        <dbReference type="ChEBI" id="CHEBI:85454"/>
        <dbReference type="EC" id="2.1.1.37"/>
    </reaction>
</comment>
<evidence type="ECO:0000256" key="3">
    <source>
        <dbReference type="ARBA" id="ARBA00022691"/>
    </source>
</evidence>
<dbReference type="GO" id="GO:0003886">
    <property type="term" value="F:DNA (cytosine-5-)-methyltransferase activity"/>
    <property type="evidence" value="ECO:0007669"/>
    <property type="project" value="UniProtKB-EC"/>
</dbReference>
<gene>
    <name evidence="8" type="ORF">CBF32_04550</name>
</gene>
<keyword evidence="4" id="KW-0680">Restriction system</keyword>
<dbReference type="Gene3D" id="3.90.120.10">
    <property type="entry name" value="DNA Methylase, subunit A, domain 2"/>
    <property type="match status" value="1"/>
</dbReference>
<evidence type="ECO:0000256" key="2">
    <source>
        <dbReference type="ARBA" id="ARBA00022679"/>
    </source>
</evidence>
<dbReference type="InterPro" id="IPR001525">
    <property type="entry name" value="C5_MeTfrase"/>
</dbReference>
<dbReference type="Gene3D" id="3.40.50.150">
    <property type="entry name" value="Vaccinia Virus protein VP39"/>
    <property type="match status" value="1"/>
</dbReference>
<reference evidence="8 9" key="1">
    <citation type="submission" date="2017-05" db="EMBL/GenBank/DDBJ databases">
        <title>Vagococcus spp. assemblies.</title>
        <authorList>
            <person name="Gulvik C.A."/>
        </authorList>
    </citation>
    <scope>NUCLEOTIDE SEQUENCE [LARGE SCALE GENOMIC DNA]</scope>
    <source>
        <strain evidence="8 9">NCFB 2497</strain>
    </source>
</reference>
<dbReference type="OrthoDB" id="9813719at2"/>
<evidence type="ECO:0000313" key="9">
    <source>
        <dbReference type="Proteomes" id="UP000288197"/>
    </source>
</evidence>
<evidence type="ECO:0000256" key="6">
    <source>
        <dbReference type="RuleBase" id="RU000416"/>
    </source>
</evidence>
<sequence>MTNVLDLFCGAGGLSLGFRNAGFNIYGGVEFDDAAIETHTYNFETKFHFHGDISSITNEDISKHLVGNIDGIIGGPPCQGFSAANRYLKDEDDPRNHLFFEYLRFVRIIKPQFFVIENVPQILTRDNGFAKDRILSITKKLGYDVQVKVLSSADYGVPQIRRRAFFVGLKEDLNKSFDFNNLKPIFKNTTVSDAIIDLEELESGKSGNTLMGSNLSEIQNYYFDPNSLTIENHDISVHNDKVVERIKHVPQGGNWKDVPEYLWDTTRDNRHSSAYRRLNYNEPSITIDTGHMNYFHPKFNRVPTVRESARIQSFQDSFIFKGTKTQQFRQVGNAVPPLLAQVIAEEIKKILEI</sequence>
<comment type="caution">
    <text evidence="8">The sequence shown here is derived from an EMBL/GenBank/DDBJ whole genome shotgun (WGS) entry which is preliminary data.</text>
</comment>
<dbReference type="GO" id="GO:0044027">
    <property type="term" value="P:negative regulation of gene expression via chromosomal CpG island methylation"/>
    <property type="evidence" value="ECO:0007669"/>
    <property type="project" value="TreeGrafter"/>
</dbReference>
<dbReference type="Pfam" id="PF00145">
    <property type="entry name" value="DNA_methylase"/>
    <property type="match status" value="1"/>
</dbReference>
<dbReference type="SUPFAM" id="SSF53335">
    <property type="entry name" value="S-adenosyl-L-methionine-dependent methyltransferases"/>
    <property type="match status" value="1"/>
</dbReference>
<evidence type="ECO:0000256" key="7">
    <source>
        <dbReference type="RuleBase" id="RU000417"/>
    </source>
</evidence>
<dbReference type="NCBIfam" id="TIGR00675">
    <property type="entry name" value="dcm"/>
    <property type="match status" value="1"/>
</dbReference>
<dbReference type="InterPro" id="IPR031303">
    <property type="entry name" value="C5_meth_CS"/>
</dbReference>
<dbReference type="PROSITE" id="PS51679">
    <property type="entry name" value="SAM_MT_C5"/>
    <property type="match status" value="1"/>
</dbReference>
<name>A0A369AYN3_9ENTE</name>
<dbReference type="GO" id="GO:0032259">
    <property type="term" value="P:methylation"/>
    <property type="evidence" value="ECO:0007669"/>
    <property type="project" value="UniProtKB-KW"/>
</dbReference>
<dbReference type="PANTHER" id="PTHR10629">
    <property type="entry name" value="CYTOSINE-SPECIFIC METHYLTRANSFERASE"/>
    <property type="match status" value="1"/>
</dbReference>
<keyword evidence="3 5" id="KW-0949">S-adenosyl-L-methionine</keyword>
<protein>
    <recommendedName>
        <fullName evidence="7">Cytosine-specific methyltransferase</fullName>
        <ecNumber evidence="7">2.1.1.37</ecNumber>
    </recommendedName>
</protein>
<evidence type="ECO:0000256" key="5">
    <source>
        <dbReference type="PROSITE-ProRule" id="PRU01016"/>
    </source>
</evidence>
<evidence type="ECO:0000313" key="8">
    <source>
        <dbReference type="EMBL" id="RSU03946.1"/>
    </source>
</evidence>
<dbReference type="InterPro" id="IPR050390">
    <property type="entry name" value="C5-Methyltransferase"/>
</dbReference>
<evidence type="ECO:0000256" key="1">
    <source>
        <dbReference type="ARBA" id="ARBA00022603"/>
    </source>
</evidence>
<dbReference type="InterPro" id="IPR018117">
    <property type="entry name" value="C5_DNA_meth_AS"/>
</dbReference>
<organism evidence="8 9">
    <name type="scientific">Vagococcus fluvialis</name>
    <dbReference type="NCBI Taxonomy" id="2738"/>
    <lineage>
        <taxon>Bacteria</taxon>
        <taxon>Bacillati</taxon>
        <taxon>Bacillota</taxon>
        <taxon>Bacilli</taxon>
        <taxon>Lactobacillales</taxon>
        <taxon>Enterococcaceae</taxon>
        <taxon>Vagococcus</taxon>
    </lineage>
</organism>
<dbReference type="GeneID" id="63145778"/>
<dbReference type="AlphaFoldDB" id="A0A369AYN3"/>
<dbReference type="Proteomes" id="UP000288197">
    <property type="component" value="Unassembled WGS sequence"/>
</dbReference>
<keyword evidence="2 5" id="KW-0808">Transferase</keyword>
<dbReference type="GO" id="GO:0009307">
    <property type="term" value="P:DNA restriction-modification system"/>
    <property type="evidence" value="ECO:0007669"/>
    <property type="project" value="UniProtKB-KW"/>
</dbReference>
<dbReference type="InterPro" id="IPR029063">
    <property type="entry name" value="SAM-dependent_MTases_sf"/>
</dbReference>